<proteinExistence type="predicted"/>
<dbReference type="InterPro" id="IPR014710">
    <property type="entry name" value="RmlC-like_jellyroll"/>
</dbReference>
<dbReference type="EMBL" id="FQVK01000020">
    <property type="protein sequence ID" value="SHF18233.1"/>
    <property type="molecule type" value="Genomic_DNA"/>
</dbReference>
<evidence type="ECO:0000259" key="1">
    <source>
        <dbReference type="Pfam" id="PF07883"/>
    </source>
</evidence>
<feature type="domain" description="Cupin type-2" evidence="1">
    <location>
        <begin position="2"/>
        <end position="37"/>
    </location>
</feature>
<gene>
    <name evidence="2" type="ORF">SAMN05444279_12038</name>
</gene>
<protein>
    <submittedName>
        <fullName evidence="2">Cupin domain-containing protein</fullName>
    </submittedName>
</protein>
<dbReference type="Gene3D" id="2.60.120.10">
    <property type="entry name" value="Jelly Rolls"/>
    <property type="match status" value="1"/>
</dbReference>
<name>A0A1M4ZJK6_9RHOB</name>
<reference evidence="2 3" key="1">
    <citation type="submission" date="2016-11" db="EMBL/GenBank/DDBJ databases">
        <authorList>
            <person name="Varghese N."/>
            <person name="Submissions S."/>
        </authorList>
    </citation>
    <scope>NUCLEOTIDE SEQUENCE [LARGE SCALE GENOMIC DNA]</scope>
    <source>
        <strain evidence="2 3">DSM 29341</strain>
    </source>
</reference>
<dbReference type="InterPro" id="IPR011051">
    <property type="entry name" value="RmlC_Cupin_sf"/>
</dbReference>
<dbReference type="RefSeq" id="WP_316635680.1">
    <property type="nucleotide sequence ID" value="NZ_FQVK01000020.1"/>
</dbReference>
<dbReference type="SUPFAM" id="SSF51182">
    <property type="entry name" value="RmlC-like cupins"/>
    <property type="match status" value="1"/>
</dbReference>
<accession>A0A1M4ZJK6</accession>
<dbReference type="AlphaFoldDB" id="A0A1M4ZJK6"/>
<organism evidence="2 3">
    <name type="scientific">Ruegeria intermedia</name>
    <dbReference type="NCBI Taxonomy" id="996115"/>
    <lineage>
        <taxon>Bacteria</taxon>
        <taxon>Pseudomonadati</taxon>
        <taxon>Pseudomonadota</taxon>
        <taxon>Alphaproteobacteria</taxon>
        <taxon>Rhodobacterales</taxon>
        <taxon>Roseobacteraceae</taxon>
        <taxon>Ruegeria</taxon>
    </lineage>
</organism>
<dbReference type="Pfam" id="PF07883">
    <property type="entry name" value="Cupin_2"/>
    <property type="match status" value="1"/>
</dbReference>
<evidence type="ECO:0000313" key="2">
    <source>
        <dbReference type="EMBL" id="SHF18233.1"/>
    </source>
</evidence>
<dbReference type="Proteomes" id="UP000325134">
    <property type="component" value="Unassembled WGS sequence"/>
</dbReference>
<dbReference type="InterPro" id="IPR013096">
    <property type="entry name" value="Cupin_2"/>
</dbReference>
<sequence length="53" mass="5804">MVSGKFEFTVGDETYTVAAGDSLYKQPNIVHGAACLESGTLIDMFTPCRRDFL</sequence>
<keyword evidence="3" id="KW-1185">Reference proteome</keyword>
<evidence type="ECO:0000313" key="3">
    <source>
        <dbReference type="Proteomes" id="UP000325134"/>
    </source>
</evidence>